<keyword evidence="3 9" id="KW-0808">Transferase</keyword>
<evidence type="ECO:0000256" key="3">
    <source>
        <dbReference type="ARBA" id="ARBA00022679"/>
    </source>
</evidence>
<protein>
    <recommendedName>
        <fullName evidence="1">propanoyl-CoA C-acyltransferase</fullName>
        <ecNumber evidence="1">2.3.1.176</ecNumber>
    </recommendedName>
    <alternativeName>
        <fullName evidence="6">Propanoyl-CoA C-acyltransferase</fullName>
    </alternativeName>
</protein>
<dbReference type="RefSeq" id="WP_073360494.1">
    <property type="nucleotide sequence ID" value="NZ_FNTL01000004.1"/>
</dbReference>
<dbReference type="AlphaFoldDB" id="A0A1H4SF87"/>
<dbReference type="InterPro" id="IPR020613">
    <property type="entry name" value="Thiolase_CS"/>
</dbReference>
<evidence type="ECO:0000313" key="9">
    <source>
        <dbReference type="EMBL" id="SEC42704.1"/>
    </source>
</evidence>
<keyword evidence="5" id="KW-0446">Lipid-binding</keyword>
<dbReference type="Gene3D" id="3.40.47.10">
    <property type="match status" value="1"/>
</dbReference>
<evidence type="ECO:0000256" key="5">
    <source>
        <dbReference type="ARBA" id="ARBA00023121"/>
    </source>
</evidence>
<proteinExistence type="predicted"/>
<dbReference type="PANTHER" id="PTHR42870:SF1">
    <property type="entry name" value="NON-SPECIFIC LIPID-TRANSFER PROTEIN-LIKE 2"/>
    <property type="match status" value="1"/>
</dbReference>
<dbReference type="EC" id="2.3.1.176" evidence="1"/>
<dbReference type="EMBL" id="FNTL01000004">
    <property type="protein sequence ID" value="SEC42704.1"/>
    <property type="molecule type" value="Genomic_DNA"/>
</dbReference>
<evidence type="ECO:0000256" key="4">
    <source>
        <dbReference type="ARBA" id="ARBA00023055"/>
    </source>
</evidence>
<dbReference type="GO" id="GO:0016747">
    <property type="term" value="F:acyltransferase activity, transferring groups other than amino-acyl groups"/>
    <property type="evidence" value="ECO:0007669"/>
    <property type="project" value="InterPro"/>
</dbReference>
<feature type="domain" description="Thiolase N-terminal" evidence="7">
    <location>
        <begin position="9"/>
        <end position="216"/>
    </location>
</feature>
<reference evidence="10" key="1">
    <citation type="submission" date="2016-10" db="EMBL/GenBank/DDBJ databases">
        <authorList>
            <person name="Varghese N."/>
        </authorList>
    </citation>
    <scope>NUCLEOTIDE SEQUENCE [LARGE SCALE GENOMIC DNA]</scope>
    <source>
        <strain evidence="10">DSM 44719</strain>
    </source>
</reference>
<evidence type="ECO:0000256" key="2">
    <source>
        <dbReference type="ARBA" id="ARBA00022448"/>
    </source>
</evidence>
<accession>A0A1H4SF87</accession>
<dbReference type="Pfam" id="PF22691">
    <property type="entry name" value="Thiolase_C_1"/>
    <property type="match status" value="1"/>
</dbReference>
<evidence type="ECO:0000256" key="1">
    <source>
        <dbReference type="ARBA" id="ARBA00012352"/>
    </source>
</evidence>
<dbReference type="GO" id="GO:0008289">
    <property type="term" value="F:lipid binding"/>
    <property type="evidence" value="ECO:0007669"/>
    <property type="project" value="UniProtKB-KW"/>
</dbReference>
<dbReference type="CDD" id="cd00829">
    <property type="entry name" value="SCP-x_thiolase"/>
    <property type="match status" value="1"/>
</dbReference>
<evidence type="ECO:0000259" key="7">
    <source>
        <dbReference type="Pfam" id="PF00108"/>
    </source>
</evidence>
<dbReference type="Proteomes" id="UP000183407">
    <property type="component" value="Unassembled WGS sequence"/>
</dbReference>
<organism evidence="9 10">
    <name type="scientific">Rhodococcus jostii</name>
    <dbReference type="NCBI Taxonomy" id="132919"/>
    <lineage>
        <taxon>Bacteria</taxon>
        <taxon>Bacillati</taxon>
        <taxon>Actinomycetota</taxon>
        <taxon>Actinomycetes</taxon>
        <taxon>Mycobacteriales</taxon>
        <taxon>Nocardiaceae</taxon>
        <taxon>Rhodococcus</taxon>
    </lineage>
</organism>
<evidence type="ECO:0000256" key="6">
    <source>
        <dbReference type="ARBA" id="ARBA00032316"/>
    </source>
</evidence>
<gene>
    <name evidence="9" type="ORF">SAMN04490220_1614</name>
</gene>
<dbReference type="Pfam" id="PF00108">
    <property type="entry name" value="Thiolase_N"/>
    <property type="match status" value="1"/>
</dbReference>
<dbReference type="InterPro" id="IPR020616">
    <property type="entry name" value="Thiolase_N"/>
</dbReference>
<dbReference type="SUPFAM" id="SSF53901">
    <property type="entry name" value="Thiolase-like"/>
    <property type="match status" value="1"/>
</dbReference>
<evidence type="ECO:0000313" key="10">
    <source>
        <dbReference type="Proteomes" id="UP000183407"/>
    </source>
</evidence>
<keyword evidence="4" id="KW-0445">Lipid transport</keyword>
<dbReference type="OrthoDB" id="9785768at2"/>
<dbReference type="InterPro" id="IPR002155">
    <property type="entry name" value="Thiolase"/>
</dbReference>
<feature type="domain" description="Thiolase C-terminal" evidence="8">
    <location>
        <begin position="255"/>
        <end position="371"/>
    </location>
</feature>
<dbReference type="InterPro" id="IPR016039">
    <property type="entry name" value="Thiolase-like"/>
</dbReference>
<name>A0A1H4SF87_RHOJO</name>
<dbReference type="PROSITE" id="PS00737">
    <property type="entry name" value="THIOLASE_2"/>
    <property type="match status" value="1"/>
</dbReference>
<dbReference type="InterPro" id="IPR055140">
    <property type="entry name" value="Thiolase_C_2"/>
</dbReference>
<dbReference type="GO" id="GO:0006869">
    <property type="term" value="P:lipid transport"/>
    <property type="evidence" value="ECO:0007669"/>
    <property type="project" value="UniProtKB-KW"/>
</dbReference>
<evidence type="ECO:0000259" key="8">
    <source>
        <dbReference type="Pfam" id="PF22691"/>
    </source>
</evidence>
<dbReference type="PIRSF" id="PIRSF000429">
    <property type="entry name" value="Ac-CoA_Ac_transf"/>
    <property type="match status" value="1"/>
</dbReference>
<keyword evidence="2" id="KW-0813">Transport</keyword>
<dbReference type="PANTHER" id="PTHR42870">
    <property type="entry name" value="ACETYL-COA C-ACETYLTRANSFERASE"/>
    <property type="match status" value="1"/>
</dbReference>
<sequence>MNANAVHAVGVGMVRFGKYPAEVTLEKMAVEAARSALSEAGSLAHDVDALYLGTVLGGSVAGQRVAAHLGLAGQPVTNLENACSSGATALRVASMAVAAGQHDLVLVIGAEKMTDRIKGGILADRTDLDAAMGMIMAANHAMSARRYIHDHGATRAQIASIAVKNHAHSVHNPYAQYQHAVSLKQVLEARTIADPLGLLDCSPISDGAAAIVIANQAGLTRLGLRAGDNPKILGCGLVSGTVHDGERSINEEDISRRGGQAAWELTGIGPDDIDFVEMHDCFTIAEIVRMEGLGLIPRGEGGRWAEQGHTALGGKLPVNPSGGLLSRGHPVGATGVAQACELTWQLRGQAGARQVEGARTALAYCKGGTVAGTDGASVTTLVMQA</sequence>